<dbReference type="AlphaFoldDB" id="A0A5K7Z2L2"/>
<evidence type="ECO:0000313" key="3">
    <source>
        <dbReference type="Proteomes" id="UP000427769"/>
    </source>
</evidence>
<dbReference type="Proteomes" id="UP000427769">
    <property type="component" value="Chromosome"/>
</dbReference>
<dbReference type="SUPFAM" id="SSF141371">
    <property type="entry name" value="PilZ domain-like"/>
    <property type="match status" value="1"/>
</dbReference>
<accession>A0A5K7Z2L2</accession>
<dbReference type="EMBL" id="AP021875">
    <property type="protein sequence ID" value="BBO73761.1"/>
    <property type="molecule type" value="Genomic_DNA"/>
</dbReference>
<protein>
    <recommendedName>
        <fullName evidence="1">PilZ domain-containing protein</fullName>
    </recommendedName>
</protein>
<dbReference type="Gene3D" id="2.40.10.220">
    <property type="entry name" value="predicted glycosyltransferase like domains"/>
    <property type="match status" value="1"/>
</dbReference>
<sequence>MESGEFRRRYERKLYGSEIIFSAKGKAYAGTLKDISLGGAFVMTQAVNQVDKGDVAILSIPFTSGKKSVKRKGRILWTNNEGFAIEFF</sequence>
<reference evidence="2 3" key="1">
    <citation type="submission" date="2019-11" db="EMBL/GenBank/DDBJ databases">
        <title>Comparative genomics of hydrocarbon-degrading Desulfosarcina strains.</title>
        <authorList>
            <person name="Watanabe M."/>
            <person name="Kojima H."/>
            <person name="Fukui M."/>
        </authorList>
    </citation>
    <scope>NUCLEOTIDE SEQUENCE [LARGE SCALE GENOMIC DNA]</scope>
    <source>
        <strain evidence="2 3">PP31</strain>
    </source>
</reference>
<feature type="domain" description="PilZ" evidence="1">
    <location>
        <begin position="7"/>
        <end position="87"/>
    </location>
</feature>
<dbReference type="InterPro" id="IPR009875">
    <property type="entry name" value="PilZ_domain"/>
</dbReference>
<organism evidence="2 3">
    <name type="scientific">Desulfosarcina widdelii</name>
    <dbReference type="NCBI Taxonomy" id="947919"/>
    <lineage>
        <taxon>Bacteria</taxon>
        <taxon>Pseudomonadati</taxon>
        <taxon>Thermodesulfobacteriota</taxon>
        <taxon>Desulfobacteria</taxon>
        <taxon>Desulfobacterales</taxon>
        <taxon>Desulfosarcinaceae</taxon>
        <taxon>Desulfosarcina</taxon>
    </lineage>
</organism>
<dbReference type="GO" id="GO:0035438">
    <property type="term" value="F:cyclic-di-GMP binding"/>
    <property type="evidence" value="ECO:0007669"/>
    <property type="project" value="InterPro"/>
</dbReference>
<dbReference type="RefSeq" id="WP_170302149.1">
    <property type="nucleotide sequence ID" value="NZ_AP021875.1"/>
</dbReference>
<dbReference type="KEGG" id="dwd:DSCW_11780"/>
<name>A0A5K7Z2L2_9BACT</name>
<evidence type="ECO:0000313" key="2">
    <source>
        <dbReference type="EMBL" id="BBO73761.1"/>
    </source>
</evidence>
<keyword evidence="3" id="KW-1185">Reference proteome</keyword>
<proteinExistence type="predicted"/>
<evidence type="ECO:0000259" key="1">
    <source>
        <dbReference type="Pfam" id="PF07238"/>
    </source>
</evidence>
<dbReference type="Pfam" id="PF07238">
    <property type="entry name" value="PilZ"/>
    <property type="match status" value="1"/>
</dbReference>
<gene>
    <name evidence="2" type="ORF">DSCW_11780</name>
</gene>